<proteinExistence type="predicted"/>
<protein>
    <submittedName>
        <fullName evidence="1">Uncharacterized protein</fullName>
    </submittedName>
</protein>
<accession>A0A8J2VNV9</accession>
<keyword evidence="2" id="KW-1185">Reference proteome</keyword>
<reference evidence="1" key="1">
    <citation type="journal article" date="2014" name="Int. J. Syst. Evol. Microbiol.">
        <title>Complete genome sequence of Corynebacterium casei LMG S-19264T (=DSM 44701T), isolated from a smear-ripened cheese.</title>
        <authorList>
            <consortium name="US DOE Joint Genome Institute (JGI-PGF)"/>
            <person name="Walter F."/>
            <person name="Albersmeier A."/>
            <person name="Kalinowski J."/>
            <person name="Ruckert C."/>
        </authorList>
    </citation>
    <scope>NUCLEOTIDE SEQUENCE</scope>
    <source>
        <strain evidence="1">CCM 7684</strain>
    </source>
</reference>
<dbReference type="Proteomes" id="UP000602745">
    <property type="component" value="Unassembled WGS sequence"/>
</dbReference>
<evidence type="ECO:0000313" key="2">
    <source>
        <dbReference type="Proteomes" id="UP000602745"/>
    </source>
</evidence>
<reference evidence="1" key="2">
    <citation type="submission" date="2020-09" db="EMBL/GenBank/DDBJ databases">
        <authorList>
            <person name="Sun Q."/>
            <person name="Sedlacek I."/>
        </authorList>
    </citation>
    <scope>NUCLEOTIDE SEQUENCE</scope>
    <source>
        <strain evidence="1">CCM 7684</strain>
    </source>
</reference>
<evidence type="ECO:0000313" key="1">
    <source>
        <dbReference type="EMBL" id="GGE35035.1"/>
    </source>
</evidence>
<dbReference type="EMBL" id="BMCP01000001">
    <property type="protein sequence ID" value="GGE35035.1"/>
    <property type="molecule type" value="Genomic_DNA"/>
</dbReference>
<name>A0A8J2VNV9_9RHOB</name>
<organism evidence="1 2">
    <name type="scientific">Agaricicola taiwanensis</name>
    <dbReference type="NCBI Taxonomy" id="591372"/>
    <lineage>
        <taxon>Bacteria</taxon>
        <taxon>Pseudomonadati</taxon>
        <taxon>Pseudomonadota</taxon>
        <taxon>Alphaproteobacteria</taxon>
        <taxon>Rhodobacterales</taxon>
        <taxon>Paracoccaceae</taxon>
        <taxon>Agaricicola</taxon>
    </lineage>
</organism>
<sequence>MIGRDARIELFHQDAGHASLYERLVLAAGEDRFTLRHGLQYVPAPRIRLTRGLDEKIRRRKNPFRLGHMAEKQKAVGNACVCSSRGQPVRSGAAIPGHDESHGRCRAELARDVDQTIGASAKREITQRGDIQLFITRDLGEGVSIISQWRRIEDYPPGTTSAEAPVTRFLIRCNENALIHGP</sequence>
<gene>
    <name evidence="1" type="ORF">GCM10007276_10680</name>
</gene>
<comment type="caution">
    <text evidence="1">The sequence shown here is derived from an EMBL/GenBank/DDBJ whole genome shotgun (WGS) entry which is preliminary data.</text>
</comment>
<dbReference type="AlphaFoldDB" id="A0A8J2VNV9"/>